<evidence type="ECO:0000313" key="2">
    <source>
        <dbReference type="EMBL" id="MEV0969790.1"/>
    </source>
</evidence>
<gene>
    <name evidence="2" type="ORF">AB0I59_14225</name>
</gene>
<protein>
    <submittedName>
        <fullName evidence="2">Uncharacterized protein</fullName>
    </submittedName>
</protein>
<sequence>MTSFDALDGKIREAKERARRRERLTRQRITLTGQMGEVRVLLAELEQQLAKEDRDVVKLEQGGFFASLFGTKEDRLVKERAEAEAVRQRVHGQRTRLEWLTADLRSIDASLAEVATAPGELDTLLARKERMLIESDDPRGREFERVAVRLADVDAELREYEEARRAGMAVGHAIARVLRSLGGARGASTWDVLGGGAIADMIEHGQLMRADEAAWEAQRALDAFSRELADIGVETSPRLPRVDTRWFADMIFDNVIVDIYKHRKIMNTGREIQQMAQWAEGMVGEITARCDELAREREALADHRQRLLEA</sequence>
<feature type="coiled-coil region" evidence="1">
    <location>
        <begin position="35"/>
        <end position="62"/>
    </location>
</feature>
<accession>A0ABV3GDT8</accession>
<dbReference type="EMBL" id="JBFALK010000006">
    <property type="protein sequence ID" value="MEV0969790.1"/>
    <property type="molecule type" value="Genomic_DNA"/>
</dbReference>
<keyword evidence="3" id="KW-1185">Reference proteome</keyword>
<keyword evidence="1" id="KW-0175">Coiled coil</keyword>
<evidence type="ECO:0000256" key="1">
    <source>
        <dbReference type="SAM" id="Coils"/>
    </source>
</evidence>
<dbReference type="Proteomes" id="UP001551675">
    <property type="component" value="Unassembled WGS sequence"/>
</dbReference>
<evidence type="ECO:0000313" key="3">
    <source>
        <dbReference type="Proteomes" id="UP001551675"/>
    </source>
</evidence>
<name>A0ABV3GDT8_MICGL</name>
<comment type="caution">
    <text evidence="2">The sequence shown here is derived from an EMBL/GenBank/DDBJ whole genome shotgun (WGS) entry which is preliminary data.</text>
</comment>
<organism evidence="2 3">
    <name type="scientific">Microtetraspora glauca</name>
    <dbReference type="NCBI Taxonomy" id="1996"/>
    <lineage>
        <taxon>Bacteria</taxon>
        <taxon>Bacillati</taxon>
        <taxon>Actinomycetota</taxon>
        <taxon>Actinomycetes</taxon>
        <taxon>Streptosporangiales</taxon>
        <taxon>Streptosporangiaceae</taxon>
        <taxon>Microtetraspora</taxon>
    </lineage>
</organism>
<reference evidence="2 3" key="1">
    <citation type="submission" date="2024-06" db="EMBL/GenBank/DDBJ databases">
        <title>The Natural Products Discovery Center: Release of the First 8490 Sequenced Strains for Exploring Actinobacteria Biosynthetic Diversity.</title>
        <authorList>
            <person name="Kalkreuter E."/>
            <person name="Kautsar S.A."/>
            <person name="Yang D."/>
            <person name="Bader C.D."/>
            <person name="Teijaro C.N."/>
            <person name="Fluegel L."/>
            <person name="Davis C.M."/>
            <person name="Simpson J.R."/>
            <person name="Lauterbach L."/>
            <person name="Steele A.D."/>
            <person name="Gui C."/>
            <person name="Meng S."/>
            <person name="Li G."/>
            <person name="Viehrig K."/>
            <person name="Ye F."/>
            <person name="Su P."/>
            <person name="Kiefer A.F."/>
            <person name="Nichols A."/>
            <person name="Cepeda A.J."/>
            <person name="Yan W."/>
            <person name="Fan B."/>
            <person name="Jiang Y."/>
            <person name="Adhikari A."/>
            <person name="Zheng C.-J."/>
            <person name="Schuster L."/>
            <person name="Cowan T.M."/>
            <person name="Smanski M.J."/>
            <person name="Chevrette M.G."/>
            <person name="De Carvalho L.P.S."/>
            <person name="Shen B."/>
        </authorList>
    </citation>
    <scope>NUCLEOTIDE SEQUENCE [LARGE SCALE GENOMIC DNA]</scope>
    <source>
        <strain evidence="2 3">NPDC050100</strain>
    </source>
</reference>
<dbReference type="RefSeq" id="WP_358132783.1">
    <property type="nucleotide sequence ID" value="NZ_JBFALK010000006.1"/>
</dbReference>
<proteinExistence type="predicted"/>